<evidence type="ECO:0000313" key="1">
    <source>
        <dbReference type="EMBL" id="DAF60408.1"/>
    </source>
</evidence>
<dbReference type="EMBL" id="BK032788">
    <property type="protein sequence ID" value="DAF60408.1"/>
    <property type="molecule type" value="Genomic_DNA"/>
</dbReference>
<name>A0A8S5TB92_9CAUD</name>
<proteinExistence type="predicted"/>
<sequence length="38" mass="4655">MLLIYYFSYLCKKAIVREDGRLFRLKITFVSLILKREN</sequence>
<reference evidence="1" key="1">
    <citation type="journal article" date="2021" name="Proc. Natl. Acad. Sci. U.S.A.">
        <title>A Catalog of Tens of Thousands of Viruses from Human Metagenomes Reveals Hidden Associations with Chronic Diseases.</title>
        <authorList>
            <person name="Tisza M.J."/>
            <person name="Buck C.B."/>
        </authorList>
    </citation>
    <scope>NUCLEOTIDE SEQUENCE</scope>
    <source>
        <strain evidence="1">CtmHK36</strain>
    </source>
</reference>
<protein>
    <submittedName>
        <fullName evidence="1">Uncharacterized protein</fullName>
    </submittedName>
</protein>
<organism evidence="1">
    <name type="scientific">Siphoviridae sp. ctmHK36</name>
    <dbReference type="NCBI Taxonomy" id="2827931"/>
    <lineage>
        <taxon>Viruses</taxon>
        <taxon>Duplodnaviria</taxon>
        <taxon>Heunggongvirae</taxon>
        <taxon>Uroviricota</taxon>
        <taxon>Caudoviricetes</taxon>
    </lineage>
</organism>
<accession>A0A8S5TB92</accession>